<evidence type="ECO:0000256" key="5">
    <source>
        <dbReference type="ARBA" id="ARBA00022989"/>
    </source>
</evidence>
<evidence type="ECO:0000256" key="4">
    <source>
        <dbReference type="ARBA" id="ARBA00022692"/>
    </source>
</evidence>
<dbReference type="CDD" id="cd13127">
    <property type="entry name" value="MATE_tuaB_like"/>
    <property type="match status" value="1"/>
</dbReference>
<sequence length="474" mass="53360">MKGQLREGFFYTSLAQIVNVVSILLINIILSHQLEPRDFGIVTLVQVVATFVNLFTGEAVPSAIIQNKGLTRKDYGILFNYSLVLGIAATIAYGLFGYLFAWIFQDSIYIPVSWIMSILILTSFLNCVPQGIFLKSLSFKALSVRRIASSLLGLLSGVFSLFLGAGIYSIIIALVVPAVFTLVFSLVYVRIPLVNSWSTVPLSVIGKYMAEQVKFSILNYGYRNIDNVLVGKVLGAAALGYYSKSYQLLSQPITLFLGVITPVLQPVLSNFEKDIKYIREFYFKMTEIVAFIAIPISVFFFMNSREIVYFLFGEQWNISILPMAILSLSIWVQLLTQIITPIWQSRNLSELQTKNGLLSFLLITLSICVGIAFHSIVYVAVAVAISYYVNFFLSSCMLLHFALNSNLSRLLRSLMMPLFSGLICYLVLLLVQPYLTFRSFFLTLLIRGLVWVMEVFAFLMITGNAKRIRLFFKS</sequence>
<feature type="transmembrane region" description="Helical" evidence="7">
    <location>
        <begin position="415"/>
        <end position="435"/>
    </location>
</feature>
<accession>A0AB33XSH6</accession>
<dbReference type="PANTHER" id="PTHR30250:SF10">
    <property type="entry name" value="LIPOPOLYSACCHARIDE BIOSYNTHESIS PROTEIN WZXC"/>
    <property type="match status" value="1"/>
</dbReference>
<gene>
    <name evidence="8" type="ORF">LRHMDP3_2229</name>
</gene>
<evidence type="ECO:0000313" key="9">
    <source>
        <dbReference type="Proteomes" id="UP000009352"/>
    </source>
</evidence>
<name>A0AB33XSH6_LACRH</name>
<feature type="transmembrane region" description="Helical" evidence="7">
    <location>
        <begin position="108"/>
        <end position="127"/>
    </location>
</feature>
<feature type="transmembrane region" description="Helical" evidence="7">
    <location>
        <begin position="41"/>
        <end position="65"/>
    </location>
</feature>
<dbReference type="EMBL" id="AMQX01000013">
    <property type="protein sequence ID" value="EKS49608.1"/>
    <property type="molecule type" value="Genomic_DNA"/>
</dbReference>
<comment type="caution">
    <text evidence="8">The sequence shown here is derived from an EMBL/GenBank/DDBJ whole genome shotgun (WGS) entry which is preliminary data.</text>
</comment>
<keyword evidence="3" id="KW-1003">Cell membrane</keyword>
<comment type="subcellular location">
    <subcellularLocation>
        <location evidence="1">Cell membrane</location>
        <topology evidence="1">Multi-pass membrane protein</topology>
    </subcellularLocation>
</comment>
<evidence type="ECO:0000256" key="6">
    <source>
        <dbReference type="ARBA" id="ARBA00023136"/>
    </source>
</evidence>
<feature type="transmembrane region" description="Helical" evidence="7">
    <location>
        <begin position="147"/>
        <end position="164"/>
    </location>
</feature>
<evidence type="ECO:0000256" key="7">
    <source>
        <dbReference type="SAM" id="Phobius"/>
    </source>
</evidence>
<dbReference type="AlphaFoldDB" id="A0AB33XSH6"/>
<keyword evidence="6 7" id="KW-0472">Membrane</keyword>
<protein>
    <submittedName>
        <fullName evidence="8">Polysaccharide biosynthesis export protein</fullName>
    </submittedName>
</protein>
<dbReference type="RefSeq" id="WP_005715258.1">
    <property type="nucleotide sequence ID" value="NZ_AMQX01000013.1"/>
</dbReference>
<comment type="similarity">
    <text evidence="2">Belongs to the polysaccharide synthase family.</text>
</comment>
<proteinExistence type="inferred from homology"/>
<feature type="transmembrane region" description="Helical" evidence="7">
    <location>
        <begin position="385"/>
        <end position="403"/>
    </location>
</feature>
<reference evidence="8 9" key="1">
    <citation type="journal article" date="2013" name="Genome Announc.">
        <title>Draft Genome Sequence of Staphylococcus simulans UMC-CNS-990, Isolated from a Case of Chronic Bovine Mastitis.</title>
        <authorList>
            <person name="Calcutt M.J."/>
            <person name="Foecking M.F."/>
            <person name="Hsieh H.Y."/>
            <person name="Perry J."/>
            <person name="Stewart G.C."/>
            <person name="Middleton J.R."/>
        </authorList>
    </citation>
    <scope>NUCLEOTIDE SEQUENCE [LARGE SCALE GENOMIC DNA]</scope>
    <source>
        <strain evidence="8 9">LRHMDP3</strain>
    </source>
</reference>
<dbReference type="GO" id="GO:0005886">
    <property type="term" value="C:plasma membrane"/>
    <property type="evidence" value="ECO:0007669"/>
    <property type="project" value="UniProtKB-SubCell"/>
</dbReference>
<keyword evidence="5 7" id="KW-1133">Transmembrane helix</keyword>
<evidence type="ECO:0000256" key="2">
    <source>
        <dbReference type="ARBA" id="ARBA00007430"/>
    </source>
</evidence>
<feature type="transmembrane region" description="Helical" evidence="7">
    <location>
        <begin position="170"/>
        <end position="189"/>
    </location>
</feature>
<feature type="transmembrane region" description="Helical" evidence="7">
    <location>
        <begin position="316"/>
        <end position="336"/>
    </location>
</feature>
<evidence type="ECO:0000313" key="8">
    <source>
        <dbReference type="EMBL" id="EKS49608.1"/>
    </source>
</evidence>
<dbReference type="InterPro" id="IPR050833">
    <property type="entry name" value="Poly_Biosynth_Transport"/>
</dbReference>
<feature type="transmembrane region" description="Helical" evidence="7">
    <location>
        <begin position="77"/>
        <end position="102"/>
    </location>
</feature>
<dbReference type="Pfam" id="PF13440">
    <property type="entry name" value="Polysacc_synt_3"/>
    <property type="match status" value="1"/>
</dbReference>
<feature type="transmembrane region" description="Helical" evidence="7">
    <location>
        <begin position="281"/>
        <end position="304"/>
    </location>
</feature>
<feature type="transmembrane region" description="Helical" evidence="7">
    <location>
        <begin position="441"/>
        <end position="461"/>
    </location>
</feature>
<evidence type="ECO:0000256" key="3">
    <source>
        <dbReference type="ARBA" id="ARBA00022475"/>
    </source>
</evidence>
<organism evidence="8 9">
    <name type="scientific">Lacticaseibacillus rhamnosus LRHMDP3</name>
    <dbReference type="NCBI Taxonomy" id="1203259"/>
    <lineage>
        <taxon>Bacteria</taxon>
        <taxon>Bacillati</taxon>
        <taxon>Bacillota</taxon>
        <taxon>Bacilli</taxon>
        <taxon>Lactobacillales</taxon>
        <taxon>Lactobacillaceae</taxon>
        <taxon>Lacticaseibacillus</taxon>
    </lineage>
</organism>
<feature type="transmembrane region" description="Helical" evidence="7">
    <location>
        <begin position="9"/>
        <end position="29"/>
    </location>
</feature>
<keyword evidence="4 7" id="KW-0812">Transmembrane</keyword>
<dbReference type="Proteomes" id="UP000009352">
    <property type="component" value="Unassembled WGS sequence"/>
</dbReference>
<feature type="transmembrane region" description="Helical" evidence="7">
    <location>
        <begin position="357"/>
        <end position="379"/>
    </location>
</feature>
<evidence type="ECO:0000256" key="1">
    <source>
        <dbReference type="ARBA" id="ARBA00004651"/>
    </source>
</evidence>
<dbReference type="PANTHER" id="PTHR30250">
    <property type="entry name" value="PST FAMILY PREDICTED COLANIC ACID TRANSPORTER"/>
    <property type="match status" value="1"/>
</dbReference>